<dbReference type="InterPro" id="IPR025568">
    <property type="entry name" value="DUF4334"/>
</dbReference>
<dbReference type="KEGG" id="amr:AM1_1583"/>
<evidence type="ECO:0008006" key="5">
    <source>
        <dbReference type="Google" id="ProtNLM"/>
    </source>
</evidence>
<dbReference type="InterPro" id="IPR025951">
    <property type="entry name" value="GXWXG_dom"/>
</dbReference>
<dbReference type="Pfam" id="PF14231">
    <property type="entry name" value="GXWXG"/>
    <property type="match status" value="1"/>
</dbReference>
<dbReference type="RefSeq" id="WP_012162131.1">
    <property type="nucleotide sequence ID" value="NC_009925.1"/>
</dbReference>
<evidence type="ECO:0000259" key="2">
    <source>
        <dbReference type="Pfam" id="PF14232"/>
    </source>
</evidence>
<dbReference type="HOGENOM" id="CLU_112092_0_0_3"/>
<dbReference type="eggNOG" id="ENOG503287S">
    <property type="taxonomic scope" value="Bacteria"/>
</dbReference>
<organism evidence="3 4">
    <name type="scientific">Acaryochloris marina (strain MBIC 11017)</name>
    <dbReference type="NCBI Taxonomy" id="329726"/>
    <lineage>
        <taxon>Bacteria</taxon>
        <taxon>Bacillati</taxon>
        <taxon>Cyanobacteriota</taxon>
        <taxon>Cyanophyceae</taxon>
        <taxon>Acaryochloridales</taxon>
        <taxon>Acaryochloridaceae</taxon>
        <taxon>Acaryochloris</taxon>
    </lineage>
</organism>
<protein>
    <recommendedName>
        <fullName evidence="5">DUF4334 domain-containing protein</fullName>
    </recommendedName>
</protein>
<proteinExistence type="predicted"/>
<evidence type="ECO:0000313" key="4">
    <source>
        <dbReference type="Proteomes" id="UP000000268"/>
    </source>
</evidence>
<dbReference type="AlphaFoldDB" id="B0CA20"/>
<dbReference type="Gene3D" id="2.40.128.580">
    <property type="entry name" value="GXWXG domain"/>
    <property type="match status" value="1"/>
</dbReference>
<dbReference type="STRING" id="329726.AM1_1583"/>
<dbReference type="EMBL" id="CP000828">
    <property type="protein sequence ID" value="ABW26607.1"/>
    <property type="molecule type" value="Genomic_DNA"/>
</dbReference>
<dbReference type="OrthoDB" id="8905397at2"/>
<dbReference type="Pfam" id="PF14232">
    <property type="entry name" value="DUF4334"/>
    <property type="match status" value="1"/>
</dbReference>
<keyword evidence="4" id="KW-1185">Reference proteome</keyword>
<reference evidence="3 4" key="1">
    <citation type="journal article" date="2008" name="Proc. Natl. Acad. Sci. U.S.A.">
        <title>Niche adaptation and genome expansion in the chlorophyll d-producing cyanobacterium Acaryochloris marina.</title>
        <authorList>
            <person name="Swingley W.D."/>
            <person name="Chen M."/>
            <person name="Cheung P.C."/>
            <person name="Conrad A.L."/>
            <person name="Dejesa L.C."/>
            <person name="Hao J."/>
            <person name="Honchak B.M."/>
            <person name="Karbach L.E."/>
            <person name="Kurdoglu A."/>
            <person name="Lahiri S."/>
            <person name="Mastrian S.D."/>
            <person name="Miyashita H."/>
            <person name="Page L."/>
            <person name="Ramakrishna P."/>
            <person name="Satoh S."/>
            <person name="Sattley W.M."/>
            <person name="Shimada Y."/>
            <person name="Taylor H.L."/>
            <person name="Tomo T."/>
            <person name="Tsuchiya T."/>
            <person name="Wang Z.T."/>
            <person name="Raymond J."/>
            <person name="Mimuro M."/>
            <person name="Blankenship R.E."/>
            <person name="Touchman J.W."/>
        </authorList>
    </citation>
    <scope>NUCLEOTIDE SEQUENCE [LARGE SCALE GENOMIC DNA]</scope>
    <source>
        <strain evidence="4">MBIC 11017</strain>
    </source>
</reference>
<feature type="domain" description="DUF4334" evidence="2">
    <location>
        <begin position="124"/>
        <end position="178"/>
    </location>
</feature>
<feature type="domain" description="GXWXG" evidence="1">
    <location>
        <begin position="23"/>
        <end position="80"/>
    </location>
</feature>
<dbReference type="Proteomes" id="UP000000268">
    <property type="component" value="Chromosome"/>
</dbReference>
<name>B0CA20_ACAM1</name>
<gene>
    <name evidence="3" type="ordered locus">AM1_1583</name>
</gene>
<evidence type="ECO:0000259" key="1">
    <source>
        <dbReference type="Pfam" id="PF14231"/>
    </source>
</evidence>
<sequence>MTAKEKLGVFLNASKNQPEEILSFFDELEPVKSQFMISRWKGAELHTNHPLNGFLEASNWYGKEFVNEDQVHPLLFQDSQDNIFKVKPYSLVMKSGIRLPILKHKALNSTVRFLTSLLKTEASQARLRMMEYRQKISATMIYDSLPIHDTFRKVDDDTVLGLMDSKDIPIPFFFVLEREH</sequence>
<evidence type="ECO:0000313" key="3">
    <source>
        <dbReference type="EMBL" id="ABW26607.1"/>
    </source>
</evidence>
<accession>B0CA20</accession>